<dbReference type="InterPro" id="IPR016032">
    <property type="entry name" value="Sig_transdc_resp-reg_C-effctor"/>
</dbReference>
<accession>A0ABW9KKA8</accession>
<feature type="domain" description="OmpR/PhoB-type" evidence="3">
    <location>
        <begin position="4"/>
        <end position="102"/>
    </location>
</feature>
<gene>
    <name evidence="4" type="ORF">ACK2TP_10685</name>
</gene>
<dbReference type="InterPro" id="IPR011042">
    <property type="entry name" value="6-blade_b-propeller_TolB-like"/>
</dbReference>
<dbReference type="SUPFAM" id="SSF82171">
    <property type="entry name" value="DPP6 N-terminal domain-like"/>
    <property type="match status" value="1"/>
</dbReference>
<dbReference type="PANTHER" id="PTHR36842">
    <property type="entry name" value="PROTEIN TOLB HOMOLOG"/>
    <property type="match status" value="1"/>
</dbReference>
<comment type="caution">
    <text evidence="4">The sequence shown here is derived from an EMBL/GenBank/DDBJ whole genome shotgun (WGS) entry which is preliminary data.</text>
</comment>
<dbReference type="InterPro" id="IPR001867">
    <property type="entry name" value="OmpR/PhoB-type_DNA-bd"/>
</dbReference>
<organism evidence="4 5">
    <name type="scientific">Terriglobus aquaticus</name>
    <dbReference type="NCBI Taxonomy" id="940139"/>
    <lineage>
        <taxon>Bacteria</taxon>
        <taxon>Pseudomonadati</taxon>
        <taxon>Acidobacteriota</taxon>
        <taxon>Terriglobia</taxon>
        <taxon>Terriglobales</taxon>
        <taxon>Acidobacteriaceae</taxon>
        <taxon>Terriglobus</taxon>
    </lineage>
</organism>
<evidence type="ECO:0000313" key="5">
    <source>
        <dbReference type="Proteomes" id="UP001634747"/>
    </source>
</evidence>
<evidence type="ECO:0000256" key="2">
    <source>
        <dbReference type="PROSITE-ProRule" id="PRU01091"/>
    </source>
</evidence>
<keyword evidence="1 2" id="KW-0238">DNA-binding</keyword>
<evidence type="ECO:0000313" key="4">
    <source>
        <dbReference type="EMBL" id="MFN2976227.1"/>
    </source>
</evidence>
<dbReference type="Proteomes" id="UP001634747">
    <property type="component" value="Unassembled WGS sequence"/>
</dbReference>
<dbReference type="EMBL" id="JBJYXY010000001">
    <property type="protein sequence ID" value="MFN2976227.1"/>
    <property type="molecule type" value="Genomic_DNA"/>
</dbReference>
<reference evidence="4 5" key="1">
    <citation type="submission" date="2024-12" db="EMBL/GenBank/DDBJ databases">
        <authorList>
            <person name="Lee Y."/>
        </authorList>
    </citation>
    <scope>NUCLEOTIDE SEQUENCE [LARGE SCALE GENOMIC DNA]</scope>
    <source>
        <strain evidence="4 5">03SUJ4</strain>
    </source>
</reference>
<sequence>MERPEGFAFGPFELLANGPELNRRSQRVAASPKVLSTLLALVERAGKVVSKAELMAVVWPDCFVDEANLTQNIFVLRKLLAAEYGEQQVIETITRRGYRFTLPVTRLPNAAETQVAVNAPDVQPAVDEPVTSRRNLKLTAWIALGLGSACAVLLLWHQHLRHRPESQMPAFKLQRLTDHSSQNQITAVAVSRDGRMLAFADSDGIEVRPFDTEKLQTLRVPEVREVQSLAWFPDGLHLLLSGESAQSGAAQIWEISLTGEPSHLLVDDAQLGALSASGTYLAFLRKHNSELWVSSASGEQPRRLQSSREASTFTSLLWSADDKHLLVESHRQLASPSYVLPSADELASRVEGALTVVDPVSGAITATRSNVYIANAVAVEPNSVLFTRSALANSKEASTVWRVDLDPATGDFKGTPEILASLAAGQPHIYAFTADRSGKIIVTLSQQGPVGVYVGSWDDASGVLKNTYPLSQDGDVSYPHAWSRDGSAVLYESLKEGHWQIYRQQLDQHNGHPVMISDMNQVSPRQTPDDRWILFFGRWGQSGRPHLYRAPDSGGSPSLVSDRPDLLQVRCPLLRGSCIAQLLGQDGHHTYSRLDPESGIGAAVFQDASGWGNADWDVSADGRYLALLSSAAGTSALHVIDLEHGEIVEVPNQEHRLLAAVTWGVSHSDLFVTAATISGRFEIVQLYLDGHAKRILTSQRSTWAVPSADGKRLAFLDQNTDSNLWNLRLP</sequence>
<dbReference type="InterPro" id="IPR015943">
    <property type="entry name" value="WD40/YVTN_repeat-like_dom_sf"/>
</dbReference>
<dbReference type="PANTHER" id="PTHR36842:SF1">
    <property type="entry name" value="PROTEIN TOLB"/>
    <property type="match status" value="1"/>
</dbReference>
<evidence type="ECO:0000259" key="3">
    <source>
        <dbReference type="PROSITE" id="PS51755"/>
    </source>
</evidence>
<dbReference type="RefSeq" id="WP_263412286.1">
    <property type="nucleotide sequence ID" value="NZ_BAABBH010000001.1"/>
</dbReference>
<dbReference type="Gene3D" id="2.120.10.30">
    <property type="entry name" value="TolB, C-terminal domain"/>
    <property type="match status" value="3"/>
</dbReference>
<name>A0ABW9KKA8_9BACT</name>
<dbReference type="Gene3D" id="1.10.10.10">
    <property type="entry name" value="Winged helix-like DNA-binding domain superfamily/Winged helix DNA-binding domain"/>
    <property type="match status" value="1"/>
</dbReference>
<proteinExistence type="predicted"/>
<evidence type="ECO:0000256" key="1">
    <source>
        <dbReference type="ARBA" id="ARBA00023125"/>
    </source>
</evidence>
<dbReference type="Pfam" id="PF00486">
    <property type="entry name" value="Trans_reg_C"/>
    <property type="match status" value="1"/>
</dbReference>
<dbReference type="SUPFAM" id="SSF46894">
    <property type="entry name" value="C-terminal effector domain of the bipartite response regulators"/>
    <property type="match status" value="1"/>
</dbReference>
<dbReference type="InterPro" id="IPR036388">
    <property type="entry name" value="WH-like_DNA-bd_sf"/>
</dbReference>
<dbReference type="PROSITE" id="PS51755">
    <property type="entry name" value="OMPR_PHOB"/>
    <property type="match status" value="1"/>
</dbReference>
<dbReference type="SMART" id="SM00862">
    <property type="entry name" value="Trans_reg_C"/>
    <property type="match status" value="1"/>
</dbReference>
<protein>
    <submittedName>
        <fullName evidence="4">Winged helix-turn-helix domain-containing protein</fullName>
    </submittedName>
</protein>
<keyword evidence="5" id="KW-1185">Reference proteome</keyword>
<dbReference type="Gene3D" id="2.130.10.10">
    <property type="entry name" value="YVTN repeat-like/Quinoprotein amine dehydrogenase"/>
    <property type="match status" value="1"/>
</dbReference>
<dbReference type="SUPFAM" id="SSF69304">
    <property type="entry name" value="Tricorn protease N-terminal domain"/>
    <property type="match status" value="1"/>
</dbReference>
<feature type="DNA-binding region" description="OmpR/PhoB-type" evidence="2">
    <location>
        <begin position="4"/>
        <end position="102"/>
    </location>
</feature>
<dbReference type="CDD" id="cd00383">
    <property type="entry name" value="trans_reg_C"/>
    <property type="match status" value="1"/>
</dbReference>